<comment type="caution">
    <text evidence="5">The sequence shown here is derived from an EMBL/GenBank/DDBJ whole genome shotgun (WGS) entry which is preliminary data.</text>
</comment>
<dbReference type="Pfam" id="PF00724">
    <property type="entry name" value="Oxidored_FMN"/>
    <property type="match status" value="1"/>
</dbReference>
<accession>A0ABP1FIY2</accession>
<evidence type="ECO:0000313" key="5">
    <source>
        <dbReference type="EMBL" id="CAL5219918.1"/>
    </source>
</evidence>
<organism evidence="5 6">
    <name type="scientific">Coccomyxa viridis</name>
    <dbReference type="NCBI Taxonomy" id="1274662"/>
    <lineage>
        <taxon>Eukaryota</taxon>
        <taxon>Viridiplantae</taxon>
        <taxon>Chlorophyta</taxon>
        <taxon>core chlorophytes</taxon>
        <taxon>Trebouxiophyceae</taxon>
        <taxon>Trebouxiophyceae incertae sedis</taxon>
        <taxon>Coccomyxaceae</taxon>
        <taxon>Coccomyxa</taxon>
    </lineage>
</organism>
<gene>
    <name evidence="5" type="primary">g1848</name>
    <name evidence="5" type="ORF">VP750_LOCUS1577</name>
</gene>
<dbReference type="PANTHER" id="PTHR22893">
    <property type="entry name" value="NADH OXIDOREDUCTASE-RELATED"/>
    <property type="match status" value="1"/>
</dbReference>
<evidence type="ECO:0000256" key="3">
    <source>
        <dbReference type="ARBA" id="ARBA00022643"/>
    </source>
</evidence>
<dbReference type="CDD" id="cd02933">
    <property type="entry name" value="OYE_like_FMN"/>
    <property type="match status" value="1"/>
</dbReference>
<evidence type="ECO:0000313" key="6">
    <source>
        <dbReference type="Proteomes" id="UP001497392"/>
    </source>
</evidence>
<name>A0ABP1FIY2_9CHLO</name>
<proteinExistence type="inferred from homology"/>
<evidence type="ECO:0000256" key="2">
    <source>
        <dbReference type="ARBA" id="ARBA00005979"/>
    </source>
</evidence>
<dbReference type="PANTHER" id="PTHR22893:SF91">
    <property type="entry name" value="NADPH DEHYDROGENASE 2-RELATED"/>
    <property type="match status" value="1"/>
</dbReference>
<sequence length="387" mass="43158">MVQRDAIQSGTDNALFKPYDMGRFHLEHRIVYAPLTRCRAIDTVTQPAAVEYYSQRATKGGLMLTEATVISPEGHGYPHTPGIYTQEQINAWKPVVEAVKAKGTIFFLQLWHVGRASHNDYQPNGEAPMSSSAIAASGTVYTPKGAKEYPLPRAITPEEIKMVVDQFRQGARNSLDAGFDGVEIHSANGYILDQFLKNGVNKRTDEYGGSIANRCRFTLEVVDAVIAEVGGDRVGIRISPFGGFLDADDDHPYALHVYLLEELNKRDLAYVHFIEPRDPSSKGVGSPLAVHDWQHKEHNLDVFRHAYKGTFIAAGGHTRQSGIEALEKNHADLICYGRIYLANPDLVHRFAVDAPLNKYDRDTFYTQDQEKGYTDYPFLDEADGKQA</sequence>
<evidence type="ECO:0000256" key="1">
    <source>
        <dbReference type="ARBA" id="ARBA00001917"/>
    </source>
</evidence>
<dbReference type="InterPro" id="IPR001155">
    <property type="entry name" value="OxRdtase_FMN_N"/>
</dbReference>
<comment type="similarity">
    <text evidence="2">Belongs to the NADH:flavin oxidoreductase/NADH oxidase family.</text>
</comment>
<keyword evidence="3" id="KW-0288">FMN</keyword>
<dbReference type="Proteomes" id="UP001497392">
    <property type="component" value="Unassembled WGS sequence"/>
</dbReference>
<dbReference type="InterPro" id="IPR045247">
    <property type="entry name" value="Oye-like"/>
</dbReference>
<keyword evidence="3" id="KW-0285">Flavoprotein</keyword>
<evidence type="ECO:0000259" key="4">
    <source>
        <dbReference type="Pfam" id="PF00724"/>
    </source>
</evidence>
<dbReference type="Gene3D" id="3.20.20.70">
    <property type="entry name" value="Aldolase class I"/>
    <property type="match status" value="1"/>
</dbReference>
<protein>
    <submittedName>
        <fullName evidence="5">G1848 protein</fullName>
    </submittedName>
</protein>
<reference evidence="5 6" key="1">
    <citation type="submission" date="2024-06" db="EMBL/GenBank/DDBJ databases">
        <authorList>
            <person name="Kraege A."/>
            <person name="Thomma B."/>
        </authorList>
    </citation>
    <scope>NUCLEOTIDE SEQUENCE [LARGE SCALE GENOMIC DNA]</scope>
</reference>
<feature type="domain" description="NADH:flavin oxidoreductase/NADH oxidase N-terminal" evidence="4">
    <location>
        <begin position="15"/>
        <end position="354"/>
    </location>
</feature>
<comment type="cofactor">
    <cofactor evidence="1">
        <name>FMN</name>
        <dbReference type="ChEBI" id="CHEBI:58210"/>
    </cofactor>
</comment>
<dbReference type="EMBL" id="CAXHTA020000002">
    <property type="protein sequence ID" value="CAL5219918.1"/>
    <property type="molecule type" value="Genomic_DNA"/>
</dbReference>
<dbReference type="InterPro" id="IPR013785">
    <property type="entry name" value="Aldolase_TIM"/>
</dbReference>
<keyword evidence="6" id="KW-1185">Reference proteome</keyword>
<dbReference type="SUPFAM" id="SSF51395">
    <property type="entry name" value="FMN-linked oxidoreductases"/>
    <property type="match status" value="1"/>
</dbReference>